<organism evidence="2 3">
    <name type="scientific">Eleusine coracana subsp. coracana</name>
    <dbReference type="NCBI Taxonomy" id="191504"/>
    <lineage>
        <taxon>Eukaryota</taxon>
        <taxon>Viridiplantae</taxon>
        <taxon>Streptophyta</taxon>
        <taxon>Embryophyta</taxon>
        <taxon>Tracheophyta</taxon>
        <taxon>Spermatophyta</taxon>
        <taxon>Magnoliopsida</taxon>
        <taxon>Liliopsida</taxon>
        <taxon>Poales</taxon>
        <taxon>Poaceae</taxon>
        <taxon>PACMAD clade</taxon>
        <taxon>Chloridoideae</taxon>
        <taxon>Cynodonteae</taxon>
        <taxon>Eleusininae</taxon>
        <taxon>Eleusine</taxon>
    </lineage>
</organism>
<feature type="transmembrane region" description="Helical" evidence="1">
    <location>
        <begin position="30"/>
        <end position="49"/>
    </location>
</feature>
<accession>A0AAV5CNS4</accession>
<name>A0AAV5CNS4_ELECO</name>
<gene>
    <name evidence="2" type="primary">ga17172</name>
    <name evidence="2" type="ORF">PR202_ga17172</name>
</gene>
<feature type="transmembrane region" description="Helical" evidence="1">
    <location>
        <begin position="5"/>
        <end position="24"/>
    </location>
</feature>
<reference evidence="2" key="2">
    <citation type="submission" date="2021-12" db="EMBL/GenBank/DDBJ databases">
        <title>Resequencing data analysis of finger millet.</title>
        <authorList>
            <person name="Hatakeyama M."/>
            <person name="Aluri S."/>
            <person name="Balachadran M.T."/>
            <person name="Sivarajan S.R."/>
            <person name="Poveda L."/>
            <person name="Shimizu-Inatsugi R."/>
            <person name="Schlapbach R."/>
            <person name="Sreeman S.M."/>
            <person name="Shimizu K.K."/>
        </authorList>
    </citation>
    <scope>NUCLEOTIDE SEQUENCE</scope>
</reference>
<keyword evidence="3" id="KW-1185">Reference proteome</keyword>
<evidence type="ECO:0000313" key="2">
    <source>
        <dbReference type="EMBL" id="GJN00024.1"/>
    </source>
</evidence>
<protein>
    <submittedName>
        <fullName evidence="2">Uncharacterized protein</fullName>
    </submittedName>
</protein>
<dbReference type="EMBL" id="BQKI01000008">
    <property type="protein sequence ID" value="GJN00024.1"/>
    <property type="molecule type" value="Genomic_DNA"/>
</dbReference>
<reference evidence="2" key="1">
    <citation type="journal article" date="2018" name="DNA Res.">
        <title>Multiple hybrid de novo genome assembly of finger millet, an orphan allotetraploid crop.</title>
        <authorList>
            <person name="Hatakeyama M."/>
            <person name="Aluri S."/>
            <person name="Balachadran M.T."/>
            <person name="Sivarajan S.R."/>
            <person name="Patrignani A."/>
            <person name="Gruter S."/>
            <person name="Poveda L."/>
            <person name="Shimizu-Inatsugi R."/>
            <person name="Baeten J."/>
            <person name="Francoijs K.J."/>
            <person name="Nataraja K.N."/>
            <person name="Reddy Y.A.N."/>
            <person name="Phadnis S."/>
            <person name="Ravikumar R.L."/>
            <person name="Schlapbach R."/>
            <person name="Sreeman S.M."/>
            <person name="Shimizu K.K."/>
        </authorList>
    </citation>
    <scope>NUCLEOTIDE SEQUENCE</scope>
</reference>
<keyword evidence="1" id="KW-0812">Transmembrane</keyword>
<dbReference type="AlphaFoldDB" id="A0AAV5CNS4"/>
<dbReference type="Proteomes" id="UP001054889">
    <property type="component" value="Unassembled WGS sequence"/>
</dbReference>
<keyword evidence="1" id="KW-1133">Transmembrane helix</keyword>
<comment type="caution">
    <text evidence="2">The sequence shown here is derived from an EMBL/GenBank/DDBJ whole genome shotgun (WGS) entry which is preliminary data.</text>
</comment>
<evidence type="ECO:0000256" key="1">
    <source>
        <dbReference type="SAM" id="Phobius"/>
    </source>
</evidence>
<keyword evidence="1" id="KW-0472">Membrane</keyword>
<evidence type="ECO:0000313" key="3">
    <source>
        <dbReference type="Proteomes" id="UP001054889"/>
    </source>
</evidence>
<sequence>MRLHFYLEIIVVLNLAALMGAYITRSTSEVSSSIFIIVLAIAVFLYVDYTLWGWGVVLKVSGVHKAAQDAAVVRAVTCPPR</sequence>
<proteinExistence type="predicted"/>